<gene>
    <name evidence="2" type="ORF">MICPUCDRAFT_58346</name>
</gene>
<dbReference type="RefSeq" id="XP_003058623.1">
    <property type="nucleotide sequence ID" value="XM_003058577.1"/>
</dbReference>
<feature type="compositionally biased region" description="Acidic residues" evidence="1">
    <location>
        <begin position="538"/>
        <end position="549"/>
    </location>
</feature>
<dbReference type="PANTHER" id="PTHR48125:SF10">
    <property type="entry name" value="OS12G0136300 PROTEIN"/>
    <property type="match status" value="1"/>
</dbReference>
<feature type="compositionally biased region" description="Low complexity" evidence="1">
    <location>
        <begin position="13"/>
        <end position="22"/>
    </location>
</feature>
<feature type="compositionally biased region" description="Acidic residues" evidence="1">
    <location>
        <begin position="833"/>
        <end position="843"/>
    </location>
</feature>
<feature type="region of interest" description="Disordered" evidence="1">
    <location>
        <begin position="1"/>
        <end position="36"/>
    </location>
</feature>
<keyword evidence="3" id="KW-1185">Reference proteome</keyword>
<name>C1MS48_MICPC</name>
<dbReference type="OrthoDB" id="10661558at2759"/>
<feature type="compositionally biased region" description="Gly residues" evidence="1">
    <location>
        <begin position="26"/>
        <end position="35"/>
    </location>
</feature>
<proteinExistence type="predicted"/>
<evidence type="ECO:0000313" key="2">
    <source>
        <dbReference type="EMBL" id="EEH57078.1"/>
    </source>
</evidence>
<evidence type="ECO:0000313" key="3">
    <source>
        <dbReference type="Proteomes" id="UP000001876"/>
    </source>
</evidence>
<dbReference type="PANTHER" id="PTHR48125">
    <property type="entry name" value="LP07818P1"/>
    <property type="match status" value="1"/>
</dbReference>
<dbReference type="OMA" id="FECARIN"/>
<evidence type="ECO:0000256" key="1">
    <source>
        <dbReference type="SAM" id="MobiDB-lite"/>
    </source>
</evidence>
<feature type="compositionally biased region" description="Low complexity" evidence="1">
    <location>
        <begin position="560"/>
        <end position="577"/>
    </location>
</feature>
<feature type="compositionally biased region" description="Low complexity" evidence="1">
    <location>
        <begin position="493"/>
        <end position="502"/>
    </location>
</feature>
<reference evidence="2 3" key="1">
    <citation type="journal article" date="2009" name="Science">
        <title>Green evolution and dynamic adaptations revealed by genomes of the marine picoeukaryotes Micromonas.</title>
        <authorList>
            <person name="Worden A.Z."/>
            <person name="Lee J.H."/>
            <person name="Mock T."/>
            <person name="Rouze P."/>
            <person name="Simmons M.P."/>
            <person name="Aerts A.L."/>
            <person name="Allen A.E."/>
            <person name="Cuvelier M.L."/>
            <person name="Derelle E."/>
            <person name="Everett M.V."/>
            <person name="Foulon E."/>
            <person name="Grimwood J."/>
            <person name="Gundlach H."/>
            <person name="Henrissat B."/>
            <person name="Napoli C."/>
            <person name="McDonald S.M."/>
            <person name="Parker M.S."/>
            <person name="Rombauts S."/>
            <person name="Salamov A."/>
            <person name="Von Dassow P."/>
            <person name="Badger J.H."/>
            <person name="Coutinho P.M."/>
            <person name="Demir E."/>
            <person name="Dubchak I."/>
            <person name="Gentemann C."/>
            <person name="Eikrem W."/>
            <person name="Gready J.E."/>
            <person name="John U."/>
            <person name="Lanier W."/>
            <person name="Lindquist E.A."/>
            <person name="Lucas S."/>
            <person name="Mayer K.F."/>
            <person name="Moreau H."/>
            <person name="Not F."/>
            <person name="Otillar R."/>
            <person name="Panaud O."/>
            <person name="Pangilinan J."/>
            <person name="Paulsen I."/>
            <person name="Piegu B."/>
            <person name="Poliakov A."/>
            <person name="Robbens S."/>
            <person name="Schmutz J."/>
            <person name="Toulza E."/>
            <person name="Wyss T."/>
            <person name="Zelensky A."/>
            <person name="Zhou K."/>
            <person name="Armbrust E.V."/>
            <person name="Bhattacharya D."/>
            <person name="Goodenough U.W."/>
            <person name="Van de Peer Y."/>
            <person name="Grigoriev I.V."/>
        </authorList>
    </citation>
    <scope>NUCLEOTIDE SEQUENCE [LARGE SCALE GENOMIC DNA]</scope>
    <source>
        <strain evidence="2 3">CCMP1545</strain>
    </source>
</reference>
<feature type="region of interest" description="Disordered" evidence="1">
    <location>
        <begin position="809"/>
        <end position="900"/>
    </location>
</feature>
<feature type="region of interest" description="Disordered" evidence="1">
    <location>
        <begin position="934"/>
        <end position="959"/>
    </location>
</feature>
<dbReference type="KEGG" id="mpp:MICPUCDRAFT_58346"/>
<sequence>MTPPPSAAPPPARRASTTTARPAPHRGGGGGGGGPARSLELHVSLYNIPDALASRQPPPRVFAALLAELPPSTKDRGRVGVARVHERHARWRVAGVTEPQLVRVDASILRFVVPTHVDGLVGDRLHRRAAIAVYEIPDGDDGDDVYVAADECVPPDSRPTIDTRRLDEMTYVGEARAHVVELLRRVQGDDAEKRSRDRPDASRRVQYALARNPIRCVVVVDDDEDDGDGDLGVSGSVTASASATLNPAWEGAAVEILASRPRHWPRPGPAEAGVFFLDAELVFSPLFPHAPKDIERVYVRILRWVGDGYQPIHSTLVAHGDVPGAGAVYAEPRSGKKGAVPRWRAKLHETAIAVACLHGGGGDSNAVYGRAPLASAVVERVDGDVGDSDAARARAARYLPPGDVPWRVEAIARLTRGKDVLLGWVDVTLSELCDAGAAASEDAPARFDCELVPHESDFECARINPARGDAPAVLEVYGFRLRAGNGEKARGPAAAATATGAGAEKKRVAAAAAAATSEKENEDERERPERRERMTAMEEAEEEEEEEEAFEKREEEVDLDAAVAVPRTPAPPSAATAAEDDDDPEYTAAMRAMRSLRVDGGDDDANDDANFLDDSDVDSEEARLDAVVSGLSRAARAKLRRTPPPPPRSSTRGGRASTARATRPTARPTAAATTCARARPVAGAANRRGWSSTLSKPKETPPPVSMAQELRSRAYDGAKIAAAAASAPARRKTRTMRPFEELSPRSRWHAEKERTRGATATKPGMLPARREAVDRPPGDDDDDDDDDAVSEVSFVAPVRALLHRAVVAQHAREVSSAAARTPGVASVPAAFHDEDDEEEEEDVGGGGGGGDKENDSPASAPTTSLTPSPPRRVASDHSTPWKAASTSKHKKDSKPPNPELIAAADAAVRAALVEKLASHTKGAFYTLVPIRPRSRGERQSLRTLPGASLRPPLGFDSRPRRLSTPTDAFQLHPGIASCGTTLKPSSWTRRFAFVRSSS</sequence>
<feature type="compositionally biased region" description="Acidic residues" evidence="1">
    <location>
        <begin position="779"/>
        <end position="789"/>
    </location>
</feature>
<protein>
    <submittedName>
        <fullName evidence="2">Predicted protein</fullName>
    </submittedName>
</protein>
<feature type="region of interest" description="Disordered" evidence="1">
    <location>
        <begin position="487"/>
        <end position="705"/>
    </location>
</feature>
<feature type="compositionally biased region" description="Basic and acidic residues" evidence="1">
    <location>
        <begin position="768"/>
        <end position="778"/>
    </location>
</feature>
<feature type="compositionally biased region" description="Acidic residues" evidence="1">
    <location>
        <begin position="601"/>
        <end position="619"/>
    </location>
</feature>
<feature type="compositionally biased region" description="Pro residues" evidence="1">
    <location>
        <begin position="1"/>
        <end position="12"/>
    </location>
</feature>
<dbReference type="AlphaFoldDB" id="C1MS48"/>
<feature type="compositionally biased region" description="Basic and acidic residues" evidence="1">
    <location>
        <begin position="737"/>
        <end position="756"/>
    </location>
</feature>
<feature type="compositionally biased region" description="Low complexity" evidence="1">
    <location>
        <begin position="649"/>
        <end position="680"/>
    </location>
</feature>
<feature type="region of interest" description="Disordered" evidence="1">
    <location>
        <begin position="721"/>
        <end position="791"/>
    </location>
</feature>
<dbReference type="GeneID" id="9684424"/>
<organism evidence="3">
    <name type="scientific">Micromonas pusilla (strain CCMP1545)</name>
    <name type="common">Picoplanktonic green alga</name>
    <dbReference type="NCBI Taxonomy" id="564608"/>
    <lineage>
        <taxon>Eukaryota</taxon>
        <taxon>Viridiplantae</taxon>
        <taxon>Chlorophyta</taxon>
        <taxon>Mamiellophyceae</taxon>
        <taxon>Mamiellales</taxon>
        <taxon>Mamiellaceae</taxon>
        <taxon>Micromonas</taxon>
    </lineage>
</organism>
<dbReference type="EMBL" id="GG663739">
    <property type="protein sequence ID" value="EEH57078.1"/>
    <property type="molecule type" value="Genomic_DNA"/>
</dbReference>
<dbReference type="Proteomes" id="UP000001876">
    <property type="component" value="Unassembled WGS sequence"/>
</dbReference>
<feature type="compositionally biased region" description="Low complexity" evidence="1">
    <location>
        <begin position="856"/>
        <end position="866"/>
    </location>
</feature>
<feature type="compositionally biased region" description="Basic and acidic residues" evidence="1">
    <location>
        <begin position="517"/>
        <end position="536"/>
    </location>
</feature>
<accession>C1MS48</accession>